<dbReference type="InterPro" id="IPR036291">
    <property type="entry name" value="NAD(P)-bd_dom_sf"/>
</dbReference>
<evidence type="ECO:0000259" key="1">
    <source>
        <dbReference type="SMART" id="SM00881"/>
    </source>
</evidence>
<dbReference type="SUPFAM" id="SSF51735">
    <property type="entry name" value="NAD(P)-binding Rossmann-fold domains"/>
    <property type="match status" value="1"/>
</dbReference>
<keyword evidence="3" id="KW-1185">Reference proteome</keyword>
<dbReference type="PANTHER" id="PTHR33303">
    <property type="entry name" value="CYTOPLASMIC PROTEIN-RELATED"/>
    <property type="match status" value="1"/>
</dbReference>
<feature type="domain" description="CoA-binding" evidence="1">
    <location>
        <begin position="5"/>
        <end position="95"/>
    </location>
</feature>
<dbReference type="Proteomes" id="UP000190064">
    <property type="component" value="Unassembled WGS sequence"/>
</dbReference>
<dbReference type="Pfam" id="PF13380">
    <property type="entry name" value="CoA_binding_2"/>
    <property type="match status" value="1"/>
</dbReference>
<dbReference type="SMART" id="SM00881">
    <property type="entry name" value="CoA_binding"/>
    <property type="match status" value="1"/>
</dbReference>
<name>A0A1T1HC85_OCELI</name>
<evidence type="ECO:0000313" key="2">
    <source>
        <dbReference type="EMBL" id="OOV87413.1"/>
    </source>
</evidence>
<reference evidence="2" key="1">
    <citation type="submission" date="2017-02" db="EMBL/GenBank/DDBJ databases">
        <title>Draft Genome Sequence of the Salt Water Bacterium Oceanospirillum linum ATCC 11336.</title>
        <authorList>
            <person name="Trachtenberg A.M."/>
            <person name="Carney J.G."/>
            <person name="Linnane J.D."/>
            <person name="Rheaume B.A."/>
            <person name="Pitts N.L."/>
            <person name="Mykles D.L."/>
            <person name="Maclea K.S."/>
        </authorList>
    </citation>
    <scope>NUCLEOTIDE SEQUENCE [LARGE SCALE GENOMIC DNA]</scope>
    <source>
        <strain evidence="2">ATCC 11336</strain>
    </source>
</reference>
<dbReference type="AlphaFoldDB" id="A0A1T1HC85"/>
<dbReference type="Gene3D" id="3.40.50.720">
    <property type="entry name" value="NAD(P)-binding Rossmann-like Domain"/>
    <property type="match status" value="1"/>
</dbReference>
<dbReference type="PANTHER" id="PTHR33303:SF2">
    <property type="entry name" value="COA-BINDING DOMAIN-CONTAINING PROTEIN"/>
    <property type="match status" value="1"/>
</dbReference>
<dbReference type="EMBL" id="MTSD02000003">
    <property type="protein sequence ID" value="OOV87413.1"/>
    <property type="molecule type" value="Genomic_DNA"/>
</dbReference>
<accession>A0A1T1HC85</accession>
<organism evidence="2 3">
    <name type="scientific">Oceanospirillum linum</name>
    <dbReference type="NCBI Taxonomy" id="966"/>
    <lineage>
        <taxon>Bacteria</taxon>
        <taxon>Pseudomonadati</taxon>
        <taxon>Pseudomonadota</taxon>
        <taxon>Gammaproteobacteria</taxon>
        <taxon>Oceanospirillales</taxon>
        <taxon>Oceanospirillaceae</taxon>
        <taxon>Oceanospirillum</taxon>
    </lineage>
</organism>
<sequence length="125" mass="14167">MQTSLPQHVVVLGASSKPERHSNQAVRLLKAYQHKVTAVNPAFDQIEQCPCVRQLADIHLPVDTLSLYRNAHQLANQIDEIIALKPKRIIFNPGTESWELQQALTKSGIFWQENCTLVMLRSGHF</sequence>
<gene>
    <name evidence="2" type="ORF">BTA35_0209145</name>
</gene>
<proteinExistence type="predicted"/>
<dbReference type="STRING" id="966.BTA35_0209145"/>
<dbReference type="InterPro" id="IPR003781">
    <property type="entry name" value="CoA-bd"/>
</dbReference>
<protein>
    <recommendedName>
        <fullName evidence="1">CoA-binding domain-containing protein</fullName>
    </recommendedName>
</protein>
<evidence type="ECO:0000313" key="3">
    <source>
        <dbReference type="Proteomes" id="UP000190064"/>
    </source>
</evidence>
<comment type="caution">
    <text evidence="2">The sequence shown here is derived from an EMBL/GenBank/DDBJ whole genome shotgun (WGS) entry which is preliminary data.</text>
</comment>